<evidence type="ECO:0000259" key="2">
    <source>
        <dbReference type="Pfam" id="PF24626"/>
    </source>
</evidence>
<dbReference type="InterPro" id="IPR012337">
    <property type="entry name" value="RNaseH-like_sf"/>
</dbReference>
<accession>A0ABM4X5F5</accession>
<gene>
    <name evidence="4" type="primary">LOC140037977</name>
</gene>
<proteinExistence type="predicted"/>
<dbReference type="Pfam" id="PF24626">
    <property type="entry name" value="SH3_Tf2-1"/>
    <property type="match status" value="1"/>
</dbReference>
<evidence type="ECO:0000313" key="4">
    <source>
        <dbReference type="RefSeq" id="XP_071939266.1"/>
    </source>
</evidence>
<evidence type="ECO:0000313" key="3">
    <source>
        <dbReference type="Proteomes" id="UP001652660"/>
    </source>
</evidence>
<dbReference type="GeneID" id="140037977"/>
<dbReference type="PANTHER" id="PTHR45835:SF104">
    <property type="entry name" value="PROTEIN NYNRIN-LIKE"/>
    <property type="match status" value="1"/>
</dbReference>
<protein>
    <recommendedName>
        <fullName evidence="2">Tf2-1-like SH3-like domain-containing protein</fullName>
    </recommendedName>
</protein>
<dbReference type="PANTHER" id="PTHR45835">
    <property type="entry name" value="YALI0A06105P"/>
    <property type="match status" value="1"/>
</dbReference>
<dbReference type="RefSeq" id="XP_071939266.1">
    <property type="nucleotide sequence ID" value="XM_072083165.1"/>
</dbReference>
<sequence>MCMQQPSKWKKWLPTAEWWYNTNYHTSLLMTPFQALYGYKPSQLTLSPTNTLAAAVEDWTRERVDWNTLLKENLLQAQNRMKQLADRGRTDRHFEVGDWVYLKLQPYRQTSVALRKNLKLSAKYYGPYQVEQKVGSVAYKLMLPDGCSVHPVFHVSLLKKSINGSQIHLTPPPRNCRRRVQGSSQGHSGPESYIQEGARG</sequence>
<evidence type="ECO:0000256" key="1">
    <source>
        <dbReference type="SAM" id="MobiDB-lite"/>
    </source>
</evidence>
<organism evidence="3 4">
    <name type="scientific">Coffea arabica</name>
    <name type="common">Arabian coffee</name>
    <dbReference type="NCBI Taxonomy" id="13443"/>
    <lineage>
        <taxon>Eukaryota</taxon>
        <taxon>Viridiplantae</taxon>
        <taxon>Streptophyta</taxon>
        <taxon>Embryophyta</taxon>
        <taxon>Tracheophyta</taxon>
        <taxon>Spermatophyta</taxon>
        <taxon>Magnoliopsida</taxon>
        <taxon>eudicotyledons</taxon>
        <taxon>Gunneridae</taxon>
        <taxon>Pentapetalae</taxon>
        <taxon>asterids</taxon>
        <taxon>lamiids</taxon>
        <taxon>Gentianales</taxon>
        <taxon>Rubiaceae</taxon>
        <taxon>Ixoroideae</taxon>
        <taxon>Gardenieae complex</taxon>
        <taxon>Bertiereae - Coffeeae clade</taxon>
        <taxon>Coffeeae</taxon>
        <taxon>Coffea</taxon>
    </lineage>
</organism>
<dbReference type="InterPro" id="IPR036397">
    <property type="entry name" value="RNaseH_sf"/>
</dbReference>
<dbReference type="Gene3D" id="3.30.420.10">
    <property type="entry name" value="Ribonuclease H-like superfamily/Ribonuclease H"/>
    <property type="match status" value="1"/>
</dbReference>
<dbReference type="InterPro" id="IPR056924">
    <property type="entry name" value="SH3_Tf2-1"/>
</dbReference>
<keyword evidence="3" id="KW-1185">Reference proteome</keyword>
<reference evidence="4" key="1">
    <citation type="submission" date="2025-08" db="UniProtKB">
        <authorList>
            <consortium name="RefSeq"/>
        </authorList>
    </citation>
    <scope>IDENTIFICATION</scope>
    <source>
        <tissue evidence="4">Leaves</tissue>
    </source>
</reference>
<dbReference type="Proteomes" id="UP001652660">
    <property type="component" value="Chromosome 3c"/>
</dbReference>
<feature type="region of interest" description="Disordered" evidence="1">
    <location>
        <begin position="166"/>
        <end position="200"/>
    </location>
</feature>
<feature type="domain" description="Tf2-1-like SH3-like" evidence="2">
    <location>
        <begin position="97"/>
        <end position="160"/>
    </location>
</feature>
<name>A0ABM4X5F5_COFAR</name>
<dbReference type="SUPFAM" id="SSF53098">
    <property type="entry name" value="Ribonuclease H-like"/>
    <property type="match status" value="1"/>
</dbReference>